<reference evidence="1" key="1">
    <citation type="submission" date="2014-09" db="EMBL/GenBank/DDBJ databases">
        <authorList>
            <person name="Magalhaes I.L.F."/>
            <person name="Oliveira U."/>
            <person name="Santos F.R."/>
            <person name="Vidigal T.H.D.A."/>
            <person name="Brescovit A.D."/>
            <person name="Santos A.J."/>
        </authorList>
    </citation>
    <scope>NUCLEOTIDE SEQUENCE</scope>
    <source>
        <tissue evidence="1">Shoot tissue taken approximately 20 cm above the soil surface</tissue>
    </source>
</reference>
<dbReference type="EMBL" id="GBRH01184342">
    <property type="protein sequence ID" value="JAE13554.1"/>
    <property type="molecule type" value="Transcribed_RNA"/>
</dbReference>
<organism evidence="1">
    <name type="scientific">Arundo donax</name>
    <name type="common">Giant reed</name>
    <name type="synonym">Donax arundinaceus</name>
    <dbReference type="NCBI Taxonomy" id="35708"/>
    <lineage>
        <taxon>Eukaryota</taxon>
        <taxon>Viridiplantae</taxon>
        <taxon>Streptophyta</taxon>
        <taxon>Embryophyta</taxon>
        <taxon>Tracheophyta</taxon>
        <taxon>Spermatophyta</taxon>
        <taxon>Magnoliopsida</taxon>
        <taxon>Liliopsida</taxon>
        <taxon>Poales</taxon>
        <taxon>Poaceae</taxon>
        <taxon>PACMAD clade</taxon>
        <taxon>Arundinoideae</taxon>
        <taxon>Arundineae</taxon>
        <taxon>Arundo</taxon>
    </lineage>
</organism>
<proteinExistence type="predicted"/>
<evidence type="ECO:0000313" key="1">
    <source>
        <dbReference type="EMBL" id="JAE13554.1"/>
    </source>
</evidence>
<dbReference type="AlphaFoldDB" id="A0A0A9FQK8"/>
<accession>A0A0A9FQK8</accession>
<reference evidence="1" key="2">
    <citation type="journal article" date="2015" name="Data Brief">
        <title>Shoot transcriptome of the giant reed, Arundo donax.</title>
        <authorList>
            <person name="Barrero R.A."/>
            <person name="Guerrero F.D."/>
            <person name="Moolhuijzen P."/>
            <person name="Goolsby J.A."/>
            <person name="Tidwell J."/>
            <person name="Bellgard S.E."/>
            <person name="Bellgard M.I."/>
        </authorList>
    </citation>
    <scope>NUCLEOTIDE SEQUENCE</scope>
    <source>
        <tissue evidence="1">Shoot tissue taken approximately 20 cm above the soil surface</tissue>
    </source>
</reference>
<protein>
    <submittedName>
        <fullName evidence="1">Uncharacterized protein</fullName>
    </submittedName>
</protein>
<name>A0A0A9FQK8_ARUDO</name>
<sequence>MKLAATVKDILIYKMAFRKPSLNWQKAHLPLGGYSNFLVVVKVQSSHTENLHFSEREHIHNIRK</sequence>